<dbReference type="InterPro" id="IPR036390">
    <property type="entry name" value="WH_DNA-bd_sf"/>
</dbReference>
<name>A0ABQ2DDR1_9MICC</name>
<keyword evidence="3" id="KW-0804">Transcription</keyword>
<evidence type="ECO:0000256" key="2">
    <source>
        <dbReference type="ARBA" id="ARBA00023125"/>
    </source>
</evidence>
<dbReference type="EMBL" id="BMKX01000002">
    <property type="protein sequence ID" value="GGJ53336.1"/>
    <property type="molecule type" value="Genomic_DNA"/>
</dbReference>
<dbReference type="PANTHER" id="PTHR43132:SF2">
    <property type="entry name" value="ARSENICAL RESISTANCE OPERON REPRESSOR ARSR-RELATED"/>
    <property type="match status" value="1"/>
</dbReference>
<evidence type="ECO:0000256" key="1">
    <source>
        <dbReference type="ARBA" id="ARBA00023015"/>
    </source>
</evidence>
<dbReference type="PRINTS" id="PR00778">
    <property type="entry name" value="HTHARSR"/>
</dbReference>
<evidence type="ECO:0000256" key="3">
    <source>
        <dbReference type="ARBA" id="ARBA00023163"/>
    </source>
</evidence>
<sequence>MSVDDAADQATQRKKMAALFHALADPTRLLILEHLKTGEHKVKELTEHLGLAQSTVSAHLACLRESDLVSVRTQGRASLYSRTESTQLSLLLTQAVALASVTGSEHHWHEEHPNQPEEV</sequence>
<protein>
    <recommendedName>
        <fullName evidence="4">HTH arsR-type domain-containing protein</fullName>
    </recommendedName>
</protein>
<accession>A0ABQ2DDR1</accession>
<dbReference type="Proteomes" id="UP000606115">
    <property type="component" value="Unassembled WGS sequence"/>
</dbReference>
<evidence type="ECO:0000313" key="6">
    <source>
        <dbReference type="Proteomes" id="UP000606115"/>
    </source>
</evidence>
<keyword evidence="1" id="KW-0805">Transcription regulation</keyword>
<evidence type="ECO:0000259" key="4">
    <source>
        <dbReference type="PROSITE" id="PS50987"/>
    </source>
</evidence>
<dbReference type="GeneID" id="303303378"/>
<keyword evidence="2" id="KW-0238">DNA-binding</keyword>
<dbReference type="Pfam" id="PF01022">
    <property type="entry name" value="HTH_5"/>
    <property type="match status" value="1"/>
</dbReference>
<dbReference type="InterPro" id="IPR036388">
    <property type="entry name" value="WH-like_DNA-bd_sf"/>
</dbReference>
<dbReference type="InterPro" id="IPR011991">
    <property type="entry name" value="ArsR-like_HTH"/>
</dbReference>
<keyword evidence="6" id="KW-1185">Reference proteome</keyword>
<dbReference type="PANTHER" id="PTHR43132">
    <property type="entry name" value="ARSENICAL RESISTANCE OPERON REPRESSOR ARSR-RELATED"/>
    <property type="match status" value="1"/>
</dbReference>
<dbReference type="RefSeq" id="WP_229677003.1">
    <property type="nucleotide sequence ID" value="NZ_BMKX01000002.1"/>
</dbReference>
<dbReference type="PROSITE" id="PS50987">
    <property type="entry name" value="HTH_ARSR_2"/>
    <property type="match status" value="1"/>
</dbReference>
<dbReference type="SUPFAM" id="SSF46785">
    <property type="entry name" value="Winged helix' DNA-binding domain"/>
    <property type="match status" value="1"/>
</dbReference>
<feature type="domain" description="HTH arsR-type" evidence="4">
    <location>
        <begin position="8"/>
        <end position="103"/>
    </location>
</feature>
<dbReference type="SMART" id="SM00418">
    <property type="entry name" value="HTH_ARSR"/>
    <property type="match status" value="1"/>
</dbReference>
<gene>
    <name evidence="5" type="ORF">GCM10007173_09830</name>
</gene>
<comment type="caution">
    <text evidence="5">The sequence shown here is derived from an EMBL/GenBank/DDBJ whole genome shotgun (WGS) entry which is preliminary data.</text>
</comment>
<reference evidence="6" key="1">
    <citation type="journal article" date="2019" name="Int. J. Syst. Evol. Microbiol.">
        <title>The Global Catalogue of Microorganisms (GCM) 10K type strain sequencing project: providing services to taxonomists for standard genome sequencing and annotation.</title>
        <authorList>
            <consortium name="The Broad Institute Genomics Platform"/>
            <consortium name="The Broad Institute Genome Sequencing Center for Infectious Disease"/>
            <person name="Wu L."/>
            <person name="Ma J."/>
        </authorList>
    </citation>
    <scope>NUCLEOTIDE SEQUENCE [LARGE SCALE GENOMIC DNA]</scope>
    <source>
        <strain evidence="6">CGMCC 1.3685</strain>
    </source>
</reference>
<dbReference type="CDD" id="cd00090">
    <property type="entry name" value="HTH_ARSR"/>
    <property type="match status" value="1"/>
</dbReference>
<evidence type="ECO:0000313" key="5">
    <source>
        <dbReference type="EMBL" id="GGJ53336.1"/>
    </source>
</evidence>
<dbReference type="Gene3D" id="1.10.10.10">
    <property type="entry name" value="Winged helix-like DNA-binding domain superfamily/Winged helix DNA-binding domain"/>
    <property type="match status" value="1"/>
</dbReference>
<dbReference type="InterPro" id="IPR051011">
    <property type="entry name" value="Metal_resp_trans_reg"/>
</dbReference>
<dbReference type="InterPro" id="IPR001845">
    <property type="entry name" value="HTH_ArsR_DNA-bd_dom"/>
</dbReference>
<organism evidence="5 6">
    <name type="scientific">Glutamicibacter ardleyensis</name>
    <dbReference type="NCBI Taxonomy" id="225894"/>
    <lineage>
        <taxon>Bacteria</taxon>
        <taxon>Bacillati</taxon>
        <taxon>Actinomycetota</taxon>
        <taxon>Actinomycetes</taxon>
        <taxon>Micrococcales</taxon>
        <taxon>Micrococcaceae</taxon>
        <taxon>Glutamicibacter</taxon>
    </lineage>
</organism>
<proteinExistence type="predicted"/>
<dbReference type="NCBIfam" id="NF033788">
    <property type="entry name" value="HTH_metalloreg"/>
    <property type="match status" value="1"/>
</dbReference>